<feature type="compositionally biased region" description="Polar residues" evidence="1">
    <location>
        <begin position="150"/>
        <end position="172"/>
    </location>
</feature>
<feature type="region of interest" description="Disordered" evidence="1">
    <location>
        <begin position="74"/>
        <end position="112"/>
    </location>
</feature>
<feature type="compositionally biased region" description="Basic and acidic residues" evidence="1">
    <location>
        <begin position="401"/>
        <end position="410"/>
    </location>
</feature>
<feature type="region of interest" description="Disordered" evidence="1">
    <location>
        <begin position="225"/>
        <end position="256"/>
    </location>
</feature>
<name>A0A7R7VF51_ASPCH</name>
<dbReference type="GeneID" id="66977922"/>
<feature type="compositionally biased region" description="Polar residues" evidence="1">
    <location>
        <begin position="411"/>
        <end position="423"/>
    </location>
</feature>
<feature type="region of interest" description="Disordered" evidence="1">
    <location>
        <begin position="146"/>
        <end position="213"/>
    </location>
</feature>
<accession>A0A7R7VF51</accession>
<reference evidence="2" key="2">
    <citation type="submission" date="2021-02" db="EMBL/GenBank/DDBJ databases">
        <title>Aspergillus chevalieri M1 genome sequence.</title>
        <authorList>
            <person name="Kadooka C."/>
            <person name="Mori K."/>
            <person name="Futagami T."/>
        </authorList>
    </citation>
    <scope>NUCLEOTIDE SEQUENCE</scope>
    <source>
        <strain evidence="2">M1</strain>
    </source>
</reference>
<dbReference type="AlphaFoldDB" id="A0A7R7VF51"/>
<protein>
    <submittedName>
        <fullName evidence="2">Uncharacterized protein</fullName>
    </submittedName>
</protein>
<dbReference type="Proteomes" id="UP000637239">
    <property type="component" value="Chromosome 1"/>
</dbReference>
<feature type="compositionally biased region" description="Polar residues" evidence="1">
    <location>
        <begin position="74"/>
        <end position="85"/>
    </location>
</feature>
<dbReference type="RefSeq" id="XP_043132085.1">
    <property type="nucleotide sequence ID" value="XM_043285130.1"/>
</dbReference>
<dbReference type="KEGG" id="ache:ACHE_10965S"/>
<feature type="compositionally biased region" description="Polar residues" evidence="1">
    <location>
        <begin position="179"/>
        <end position="192"/>
    </location>
</feature>
<evidence type="ECO:0000256" key="1">
    <source>
        <dbReference type="SAM" id="MobiDB-lite"/>
    </source>
</evidence>
<evidence type="ECO:0000313" key="2">
    <source>
        <dbReference type="EMBL" id="BCR83563.1"/>
    </source>
</evidence>
<feature type="compositionally biased region" description="Polar residues" evidence="1">
    <location>
        <begin position="96"/>
        <end position="112"/>
    </location>
</feature>
<evidence type="ECO:0000313" key="3">
    <source>
        <dbReference type="Proteomes" id="UP000637239"/>
    </source>
</evidence>
<feature type="compositionally biased region" description="Polar residues" evidence="1">
    <location>
        <begin position="321"/>
        <end position="398"/>
    </location>
</feature>
<feature type="compositionally biased region" description="Polar residues" evidence="1">
    <location>
        <begin position="225"/>
        <end position="250"/>
    </location>
</feature>
<reference evidence="2" key="1">
    <citation type="submission" date="2021-01" db="EMBL/GenBank/DDBJ databases">
        <authorList>
            <consortium name="Aspergillus chevalieri M1 genome sequencing consortium"/>
            <person name="Kazuki M."/>
            <person name="Futagami T."/>
        </authorList>
    </citation>
    <scope>NUCLEOTIDE SEQUENCE</scope>
    <source>
        <strain evidence="2">M1</strain>
    </source>
</reference>
<dbReference type="EMBL" id="AP024416">
    <property type="protein sequence ID" value="BCR83563.1"/>
    <property type="molecule type" value="Genomic_DNA"/>
</dbReference>
<feature type="compositionally biased region" description="Polar residues" evidence="1">
    <location>
        <begin position="200"/>
        <end position="213"/>
    </location>
</feature>
<feature type="region of interest" description="Disordered" evidence="1">
    <location>
        <begin position="291"/>
        <end position="423"/>
    </location>
</feature>
<sequence length="490" mass="52358">MNAITLVLFKGELTEGEHRKYWIFITNICAISRFCLETVPDLKTEVKNYVKHMELGDALLAFILDGPHPSLLPQNSIPSPWNKANSKGPATEPNLVKQQPEASGSSTPVGQQQSVDMAYLEGAKGQSTRLNHPPQTVQRPVLADSAPIHQPSNQQPPQEHSLNEQLSPTQGTAGPKFTSFRQQPPSGLNTASAPALAQATGEQNSLPTTQFPFTVQPGQVSQYASNTINQGSSNPVQPLPTSSTVQQFPQGSHPVMNPGVQPLMAQPFQMHNAQQSHATPLNVASKQLQTPAAHPVPTQVHSGQPTGLGWAGQSQVPPPTMQSHQGPVVPSNGSQPTTFFPGSQWATIPPGFTQTSSQGTVPVQQGSITLPTQALSQPHGQPGTNMFTQPPATQSQTEADALSHDLDDGRSSSQASEGESQNTLADKAGFSVTCVKLLEVLANGLSGISEVRLDLDRVMEDIRTLHQNIERNKEDVRYGVSNAPMSTTAT</sequence>
<proteinExistence type="predicted"/>
<organism evidence="2 3">
    <name type="scientific">Aspergillus chevalieri</name>
    <name type="common">Eurotium chevalieri</name>
    <dbReference type="NCBI Taxonomy" id="182096"/>
    <lineage>
        <taxon>Eukaryota</taxon>
        <taxon>Fungi</taxon>
        <taxon>Dikarya</taxon>
        <taxon>Ascomycota</taxon>
        <taxon>Pezizomycotina</taxon>
        <taxon>Eurotiomycetes</taxon>
        <taxon>Eurotiomycetidae</taxon>
        <taxon>Eurotiales</taxon>
        <taxon>Aspergillaceae</taxon>
        <taxon>Aspergillus</taxon>
        <taxon>Aspergillus subgen. Aspergillus</taxon>
    </lineage>
</organism>
<keyword evidence="3" id="KW-1185">Reference proteome</keyword>
<gene>
    <name evidence="2" type="ORF">ACHE_10965S</name>
</gene>